<keyword evidence="9" id="KW-1185">Reference proteome</keyword>
<evidence type="ECO:0000256" key="5">
    <source>
        <dbReference type="ARBA" id="ARBA00023136"/>
    </source>
</evidence>
<feature type="transmembrane region" description="Helical" evidence="7">
    <location>
        <begin position="190"/>
        <end position="211"/>
    </location>
</feature>
<reference evidence="8" key="1">
    <citation type="journal article" date="2021" name="Nat. Microbiol.">
        <title>Cocultivation of an ultrasmall environmental parasitic bacterium with lytic ability against bacteria associated with wastewater foams.</title>
        <authorList>
            <person name="Batinovic S."/>
            <person name="Rose J.J.A."/>
            <person name="Ratcliffe J."/>
            <person name="Seviour R.J."/>
            <person name="Petrovski S."/>
        </authorList>
    </citation>
    <scope>NUCLEOTIDE SEQUENCE</scope>
    <source>
        <strain evidence="8">JR1</strain>
    </source>
</reference>
<dbReference type="EMBL" id="CP045921">
    <property type="protein sequence ID" value="QHN42958.1"/>
    <property type="molecule type" value="Genomic_DNA"/>
</dbReference>
<evidence type="ECO:0000256" key="1">
    <source>
        <dbReference type="ARBA" id="ARBA00004141"/>
    </source>
</evidence>
<dbReference type="InterPro" id="IPR000425">
    <property type="entry name" value="MIP"/>
</dbReference>
<comment type="similarity">
    <text evidence="2 6">Belongs to the MIP/aquaporin (TC 1.A.8) family.</text>
</comment>
<evidence type="ECO:0000256" key="7">
    <source>
        <dbReference type="SAM" id="Phobius"/>
    </source>
</evidence>
<keyword evidence="5 7" id="KW-0472">Membrane</keyword>
<evidence type="ECO:0000313" key="9">
    <source>
        <dbReference type="Proteomes" id="UP001059824"/>
    </source>
</evidence>
<dbReference type="Pfam" id="PF00230">
    <property type="entry name" value="MIP"/>
    <property type="match status" value="1"/>
</dbReference>
<dbReference type="PANTHER" id="PTHR19139:SF199">
    <property type="entry name" value="MIP17260P"/>
    <property type="match status" value="1"/>
</dbReference>
<proteinExistence type="inferred from homology"/>
<accession>A0A857MLI6</accession>
<comment type="subcellular location">
    <subcellularLocation>
        <location evidence="1">Membrane</location>
        <topology evidence="1">Multi-pass membrane protein</topology>
    </subcellularLocation>
</comment>
<evidence type="ECO:0008006" key="10">
    <source>
        <dbReference type="Google" id="ProtNLM"/>
    </source>
</evidence>
<feature type="transmembrane region" description="Helical" evidence="7">
    <location>
        <begin position="136"/>
        <end position="157"/>
    </location>
</feature>
<dbReference type="GO" id="GO:0005886">
    <property type="term" value="C:plasma membrane"/>
    <property type="evidence" value="ECO:0007669"/>
    <property type="project" value="TreeGrafter"/>
</dbReference>
<feature type="transmembrane region" description="Helical" evidence="7">
    <location>
        <begin position="68"/>
        <end position="90"/>
    </location>
</feature>
<sequence>MVYTRPIFHYKGGKYMATKKAASAKKSTPTAAKQTKTKVTTVKAVAADATPKAPAALKSKRNVLQGRSVILGAFIAEFIGTFILASVAVHSQGQPLYVGFALIAIVLTIGTLSGSHVNPLVTVGAWATRKITGLRAIGYIVAQVLGALLAFVVASAYTNAAPEVSQQAQMLGQSSVKLFEANPIPAGKEFYIFFAEMLGAAIFALAVSSAIREKRNRAAQALTVGLGLFVALVIAGVSASYIGGTAVVNPAIAFTVQAVSFSSSNWLWPVLIYIVSPLIGGTIGFFLYDILRGESDGGDDNLVDDVL</sequence>
<feature type="transmembrane region" description="Helical" evidence="7">
    <location>
        <begin position="266"/>
        <end position="288"/>
    </location>
</feature>
<protein>
    <recommendedName>
        <fullName evidence="10">Aquaporin</fullName>
    </recommendedName>
</protein>
<gene>
    <name evidence="8" type="ORF">GII36_03780</name>
</gene>
<evidence type="ECO:0000256" key="6">
    <source>
        <dbReference type="RuleBase" id="RU000477"/>
    </source>
</evidence>
<dbReference type="SUPFAM" id="SSF81338">
    <property type="entry name" value="Aquaporin-like"/>
    <property type="match status" value="1"/>
</dbReference>
<evidence type="ECO:0000313" key="8">
    <source>
        <dbReference type="EMBL" id="QHN42958.1"/>
    </source>
</evidence>
<dbReference type="KEGG" id="mama:GII36_03780"/>
<organism evidence="8 9">
    <name type="scientific">Candidatus Mycosynbacter amalyticus</name>
    <dbReference type="NCBI Taxonomy" id="2665156"/>
    <lineage>
        <taxon>Bacteria</taxon>
        <taxon>Candidatus Saccharimonadota</taxon>
        <taxon>Candidatus Saccharimonadota incertae sedis</taxon>
        <taxon>Candidatus Mycosynbacter</taxon>
    </lineage>
</organism>
<name>A0A857MLI6_9BACT</name>
<evidence type="ECO:0000256" key="4">
    <source>
        <dbReference type="ARBA" id="ARBA00022989"/>
    </source>
</evidence>
<keyword evidence="3 6" id="KW-0812">Transmembrane</keyword>
<dbReference type="InterPro" id="IPR034294">
    <property type="entry name" value="Aquaporin_transptr"/>
</dbReference>
<dbReference type="AlphaFoldDB" id="A0A857MLI6"/>
<keyword evidence="6" id="KW-0813">Transport</keyword>
<feature type="transmembrane region" description="Helical" evidence="7">
    <location>
        <begin position="96"/>
        <end position="115"/>
    </location>
</feature>
<dbReference type="PANTHER" id="PTHR19139">
    <property type="entry name" value="AQUAPORIN TRANSPORTER"/>
    <property type="match status" value="1"/>
</dbReference>
<dbReference type="PRINTS" id="PR00783">
    <property type="entry name" value="MINTRINSICP"/>
</dbReference>
<dbReference type="InterPro" id="IPR023271">
    <property type="entry name" value="Aquaporin-like"/>
</dbReference>
<keyword evidence="4 7" id="KW-1133">Transmembrane helix</keyword>
<dbReference type="Gene3D" id="1.20.1080.10">
    <property type="entry name" value="Glycerol uptake facilitator protein"/>
    <property type="match status" value="1"/>
</dbReference>
<evidence type="ECO:0000256" key="3">
    <source>
        <dbReference type="ARBA" id="ARBA00022692"/>
    </source>
</evidence>
<feature type="transmembrane region" description="Helical" evidence="7">
    <location>
        <begin position="223"/>
        <end position="246"/>
    </location>
</feature>
<dbReference type="Proteomes" id="UP001059824">
    <property type="component" value="Chromosome"/>
</dbReference>
<dbReference type="GO" id="GO:0015250">
    <property type="term" value="F:water channel activity"/>
    <property type="evidence" value="ECO:0007669"/>
    <property type="project" value="TreeGrafter"/>
</dbReference>
<evidence type="ECO:0000256" key="2">
    <source>
        <dbReference type="ARBA" id="ARBA00006175"/>
    </source>
</evidence>